<proteinExistence type="predicted"/>
<organism evidence="2 3">
    <name type="scientific">Daphnia magna</name>
    <dbReference type="NCBI Taxonomy" id="35525"/>
    <lineage>
        <taxon>Eukaryota</taxon>
        <taxon>Metazoa</taxon>
        <taxon>Ecdysozoa</taxon>
        <taxon>Arthropoda</taxon>
        <taxon>Crustacea</taxon>
        <taxon>Branchiopoda</taxon>
        <taxon>Diplostraca</taxon>
        <taxon>Cladocera</taxon>
        <taxon>Anomopoda</taxon>
        <taxon>Daphniidae</taxon>
        <taxon>Daphnia</taxon>
    </lineage>
</organism>
<feature type="compositionally biased region" description="Polar residues" evidence="1">
    <location>
        <begin position="133"/>
        <end position="166"/>
    </location>
</feature>
<evidence type="ECO:0000256" key="1">
    <source>
        <dbReference type="SAM" id="MobiDB-lite"/>
    </source>
</evidence>
<keyword evidence="3" id="KW-1185">Reference proteome</keyword>
<comment type="caution">
    <text evidence="2">The sequence shown here is derived from an EMBL/GenBank/DDBJ whole genome shotgun (WGS) entry which is preliminary data.</text>
</comment>
<evidence type="ECO:0000313" key="2">
    <source>
        <dbReference type="EMBL" id="KAK4003907.1"/>
    </source>
</evidence>
<dbReference type="Proteomes" id="UP001234178">
    <property type="component" value="Unassembled WGS sequence"/>
</dbReference>
<name>A0ABQ9YTE1_9CRUS</name>
<evidence type="ECO:0008006" key="4">
    <source>
        <dbReference type="Google" id="ProtNLM"/>
    </source>
</evidence>
<protein>
    <recommendedName>
        <fullName evidence="4">Ig-like domain-containing protein</fullName>
    </recommendedName>
</protein>
<dbReference type="EMBL" id="JAOYFB010000001">
    <property type="protein sequence ID" value="KAK4003907.1"/>
    <property type="molecule type" value="Genomic_DNA"/>
</dbReference>
<accession>A0ABQ9YTE1</accession>
<gene>
    <name evidence="2" type="ORF">OUZ56_005656</name>
</gene>
<evidence type="ECO:0000313" key="3">
    <source>
        <dbReference type="Proteomes" id="UP001234178"/>
    </source>
</evidence>
<sequence>MVWLLHQCWAPHDVKAVSKVTLLGKHCNTATDALTASSLEHNGKYRCLAANHPSYCAVPTPAGPNLIGRLGLNQQQHQIPFPFQSAENKSDSKETEAAWGVCDMDDEDILYCADHHVRVPIKMRKTNPPWTHRMTNPSRSWKSGPSHQTPRRSSSILPQTTPPMTT</sequence>
<feature type="region of interest" description="Disordered" evidence="1">
    <location>
        <begin position="126"/>
        <end position="166"/>
    </location>
</feature>
<reference evidence="2 3" key="1">
    <citation type="journal article" date="2023" name="Nucleic Acids Res.">
        <title>The hologenome of Daphnia magna reveals possible DNA methylation and microbiome-mediated evolution of the host genome.</title>
        <authorList>
            <person name="Chaturvedi A."/>
            <person name="Li X."/>
            <person name="Dhandapani V."/>
            <person name="Marshall H."/>
            <person name="Kissane S."/>
            <person name="Cuenca-Cambronero M."/>
            <person name="Asole G."/>
            <person name="Calvet F."/>
            <person name="Ruiz-Romero M."/>
            <person name="Marangio P."/>
            <person name="Guigo R."/>
            <person name="Rago D."/>
            <person name="Mirbahai L."/>
            <person name="Eastwood N."/>
            <person name="Colbourne J.K."/>
            <person name="Zhou J."/>
            <person name="Mallon E."/>
            <person name="Orsini L."/>
        </authorList>
    </citation>
    <scope>NUCLEOTIDE SEQUENCE [LARGE SCALE GENOMIC DNA]</scope>
    <source>
        <strain evidence="2">LRV0_1</strain>
    </source>
</reference>